<feature type="transmembrane region" description="Helical" evidence="1">
    <location>
        <begin position="15"/>
        <end position="48"/>
    </location>
</feature>
<keyword evidence="1" id="KW-1133">Transmembrane helix</keyword>
<protein>
    <submittedName>
        <fullName evidence="2">Uncharacterized protein</fullName>
    </submittedName>
</protein>
<reference evidence="2" key="2">
    <citation type="journal article" date="2018" name="ISME J.">
        <title>A dynamic microbial community with high functional redundancy inhabits the cold, oxic subseafloor aquifer.</title>
        <authorList>
            <person name="Tully B.J."/>
            <person name="Wheat C.G."/>
            <person name="Glazer B.T."/>
            <person name="Huber J.A."/>
        </authorList>
    </citation>
    <scope>NUCLEOTIDE SEQUENCE</scope>
    <source>
        <strain evidence="2">NORP83</strain>
    </source>
</reference>
<organism evidence="2">
    <name type="scientific">OCS116 cluster bacterium</name>
    <dbReference type="NCBI Taxonomy" id="2030921"/>
    <lineage>
        <taxon>Bacteria</taxon>
        <taxon>Pseudomonadati</taxon>
        <taxon>Pseudomonadota</taxon>
        <taxon>Alphaproteobacteria</taxon>
        <taxon>OCS116 cluster</taxon>
    </lineage>
</organism>
<keyword evidence="1" id="KW-0812">Transmembrane</keyword>
<comment type="caution">
    <text evidence="2">The sequence shown here is derived from an EMBL/GenBank/DDBJ whole genome shotgun (WGS) entry which is preliminary data.</text>
</comment>
<reference key="1">
    <citation type="submission" date="2017-08" db="EMBL/GenBank/DDBJ databases">
        <title>A dynamic microbial community with high functional redundancy inhabits the cold, oxic subseafloor aquifer.</title>
        <authorList>
            <person name="Tully B.J."/>
            <person name="Wheat C.G."/>
            <person name="Glazer B.T."/>
            <person name="Huber J.A."/>
        </authorList>
    </citation>
    <scope>NUCLEOTIDE SEQUENCE [LARGE SCALE GENOMIC DNA]</scope>
</reference>
<sequence>MLVFECKARTYGIKLFFFILYLEFTFLIEFVLNFCASIIIFCTVANLFKRISKTPSFGFPVLIIIPDTKTSSLAIRPELFGEESSAINAITFLIFDPCWFFSHSKHDNWQDQFGRNFAINPYLMPEIGLLEKLVYPQTRNIAGPMLN</sequence>
<keyword evidence="1" id="KW-0472">Membrane</keyword>
<evidence type="ECO:0000256" key="1">
    <source>
        <dbReference type="SAM" id="Phobius"/>
    </source>
</evidence>
<dbReference type="EMBL" id="NVUS01000012">
    <property type="protein sequence ID" value="PCJ00334.1"/>
    <property type="molecule type" value="Genomic_DNA"/>
</dbReference>
<evidence type="ECO:0000313" key="2">
    <source>
        <dbReference type="EMBL" id="PCJ00334.1"/>
    </source>
</evidence>
<name>A0A2A4YZM4_9PROT</name>
<gene>
    <name evidence="2" type="ORF">COB13_09950</name>
</gene>
<dbReference type="AlphaFoldDB" id="A0A2A4YZM4"/>
<proteinExistence type="predicted"/>
<accession>A0A2A4YZM4</accession>